<evidence type="ECO:0000313" key="2">
    <source>
        <dbReference type="Proteomes" id="UP000598820"/>
    </source>
</evidence>
<evidence type="ECO:0000313" key="1">
    <source>
        <dbReference type="EMBL" id="MBD2699837.1"/>
    </source>
</evidence>
<dbReference type="RefSeq" id="WP_190885676.1">
    <property type="nucleotide sequence ID" value="NZ_JACWZY010000002.1"/>
</dbReference>
<organism evidence="1 2">
    <name type="scientific">Spirosoma profusum</name>
    <dbReference type="NCBI Taxonomy" id="2771354"/>
    <lineage>
        <taxon>Bacteria</taxon>
        <taxon>Pseudomonadati</taxon>
        <taxon>Bacteroidota</taxon>
        <taxon>Cytophagia</taxon>
        <taxon>Cytophagales</taxon>
        <taxon>Cytophagaceae</taxon>
        <taxon>Spirosoma</taxon>
    </lineage>
</organism>
<dbReference type="AlphaFoldDB" id="A0A927ATC3"/>
<keyword evidence="2" id="KW-1185">Reference proteome</keyword>
<proteinExistence type="predicted"/>
<protein>
    <submittedName>
        <fullName evidence="1">Uncharacterized protein</fullName>
    </submittedName>
</protein>
<dbReference type="EMBL" id="JACWZY010000002">
    <property type="protein sequence ID" value="MBD2699837.1"/>
    <property type="molecule type" value="Genomic_DNA"/>
</dbReference>
<accession>A0A927ATC3</accession>
<sequence>MTNELKILSKPRIHNRSDYIKAVSIAIKLNNHLNEDEIIARVSEKHIPHANSREIQDILLLKALQLGFLSEKRGIFKGLATSQLRPDYFLKIDDTSGIIMEVERGRTIANNMDLLDLWKCHICPYANYLFLIVPKIRQSTNGSSDVFPKVVRRLSTFFTESNFTNVDAVFVFGY</sequence>
<gene>
    <name evidence="1" type="ORF">IC229_04265</name>
</gene>
<name>A0A927ATC3_9BACT</name>
<comment type="caution">
    <text evidence="1">The sequence shown here is derived from an EMBL/GenBank/DDBJ whole genome shotgun (WGS) entry which is preliminary data.</text>
</comment>
<reference evidence="1" key="1">
    <citation type="submission" date="2020-09" db="EMBL/GenBank/DDBJ databases">
        <authorList>
            <person name="Kim M.K."/>
        </authorList>
    </citation>
    <scope>NUCLEOTIDE SEQUENCE</scope>
    <source>
        <strain evidence="1">BT702</strain>
    </source>
</reference>
<dbReference type="Proteomes" id="UP000598820">
    <property type="component" value="Unassembled WGS sequence"/>
</dbReference>